<gene>
    <name evidence="6" type="ORF">ACE3NQ_24860</name>
</gene>
<dbReference type="PANTHER" id="PTHR42988:SF2">
    <property type="entry name" value="CYCLIC NUCLEOTIDE PHOSPHODIESTERASE CBUA0032-RELATED"/>
    <property type="match status" value="1"/>
</dbReference>
<feature type="domain" description="Calcineurin-like phosphoesterase" evidence="5">
    <location>
        <begin position="1"/>
        <end position="195"/>
    </location>
</feature>
<dbReference type="Gene3D" id="3.60.21.10">
    <property type="match status" value="1"/>
</dbReference>
<reference evidence="6 7" key="1">
    <citation type="submission" date="2024-09" db="EMBL/GenBank/DDBJ databases">
        <authorList>
            <person name="Ruan L."/>
        </authorList>
    </citation>
    <scope>NUCLEOTIDE SEQUENCE [LARGE SCALE GENOMIC DNA]</scope>
    <source>
        <strain evidence="6 7">D33</strain>
    </source>
</reference>
<evidence type="ECO:0000256" key="1">
    <source>
        <dbReference type="ARBA" id="ARBA00022723"/>
    </source>
</evidence>
<evidence type="ECO:0000313" key="7">
    <source>
        <dbReference type="Proteomes" id="UP001580407"/>
    </source>
</evidence>
<dbReference type="RefSeq" id="WP_375527862.1">
    <property type="nucleotide sequence ID" value="NZ_JBHILM010000036.1"/>
</dbReference>
<comment type="caution">
    <text evidence="6">The sequence shown here is derived from an EMBL/GenBank/DDBJ whole genome shotgun (WGS) entry which is preliminary data.</text>
</comment>
<keyword evidence="3" id="KW-0408">Iron</keyword>
<keyword evidence="1" id="KW-0479">Metal-binding</keyword>
<dbReference type="InterPro" id="IPR029052">
    <property type="entry name" value="Metallo-depent_PP-like"/>
</dbReference>
<dbReference type="InterPro" id="IPR050884">
    <property type="entry name" value="CNP_phosphodiesterase-III"/>
</dbReference>
<dbReference type="EC" id="3.1.-.-" evidence="6"/>
<dbReference type="Pfam" id="PF00149">
    <property type="entry name" value="Metallophos"/>
    <property type="match status" value="1"/>
</dbReference>
<dbReference type="Proteomes" id="UP001580407">
    <property type="component" value="Unassembled WGS sequence"/>
</dbReference>
<evidence type="ECO:0000256" key="4">
    <source>
        <dbReference type="ARBA" id="ARBA00025742"/>
    </source>
</evidence>
<evidence type="ECO:0000256" key="3">
    <source>
        <dbReference type="ARBA" id="ARBA00023004"/>
    </source>
</evidence>
<evidence type="ECO:0000313" key="6">
    <source>
        <dbReference type="EMBL" id="MFB5684145.1"/>
    </source>
</evidence>
<organism evidence="6 7">
    <name type="scientific">Paenibacillus terreus</name>
    <dbReference type="NCBI Taxonomy" id="1387834"/>
    <lineage>
        <taxon>Bacteria</taxon>
        <taxon>Bacillati</taxon>
        <taxon>Bacillota</taxon>
        <taxon>Bacilli</taxon>
        <taxon>Bacillales</taxon>
        <taxon>Paenibacillaceae</taxon>
        <taxon>Paenibacillus</taxon>
    </lineage>
</organism>
<evidence type="ECO:0000256" key="2">
    <source>
        <dbReference type="ARBA" id="ARBA00022801"/>
    </source>
</evidence>
<dbReference type="SUPFAM" id="SSF56300">
    <property type="entry name" value="Metallo-dependent phosphatases"/>
    <property type="match status" value="1"/>
</dbReference>
<keyword evidence="7" id="KW-1185">Reference proteome</keyword>
<dbReference type="EMBL" id="JBHILM010000036">
    <property type="protein sequence ID" value="MFB5684145.1"/>
    <property type="molecule type" value="Genomic_DNA"/>
</dbReference>
<accession>A0ABV5BF34</accession>
<dbReference type="PANTHER" id="PTHR42988">
    <property type="entry name" value="PHOSPHOHYDROLASE"/>
    <property type="match status" value="1"/>
</dbReference>
<proteinExistence type="inferred from homology"/>
<name>A0ABV5BF34_9BACL</name>
<evidence type="ECO:0000259" key="5">
    <source>
        <dbReference type="Pfam" id="PF00149"/>
    </source>
</evidence>
<dbReference type="InterPro" id="IPR004843">
    <property type="entry name" value="Calcineurin-like_PHP"/>
</dbReference>
<sequence>MKLVLMGDLHYHDADAHVQEWVEAREKFYEAVIGRFLELEADAHISLGDLTNFGTPSELEDVYQWIRNHDRTFYHVLGNHDVYGQPKHDVLDFTGQARYHAVMTDEAMLVFLDTAREMDFEDWSGWVDDEQLHWLEEMVKLSGSKPLLVFAHHPVYDTTAGSAADKGSIHPDVDLWAVLSQKEGIGLYFNGHTHVDSIARRDQWTFVQLSACLDSRSFRIVDIEGGEIRVAAVDMNEPELGEHAAVLHRHMKHFRPTPGACGADADRGCIVAIAASPTTVQPL</sequence>
<keyword evidence="2 6" id="KW-0378">Hydrolase</keyword>
<dbReference type="GO" id="GO:0016787">
    <property type="term" value="F:hydrolase activity"/>
    <property type="evidence" value="ECO:0007669"/>
    <property type="project" value="UniProtKB-KW"/>
</dbReference>
<comment type="similarity">
    <text evidence="4">Belongs to the cyclic nucleotide phosphodiesterase class-III family.</text>
</comment>
<protein>
    <submittedName>
        <fullName evidence="6">Metallophosphoesterase family protein</fullName>
        <ecNumber evidence="6">3.1.-.-</ecNumber>
    </submittedName>
</protein>